<evidence type="ECO:0000256" key="7">
    <source>
        <dbReference type="ARBA" id="ARBA00022692"/>
    </source>
</evidence>
<evidence type="ECO:0000313" key="17">
    <source>
        <dbReference type="EMBL" id="BBT17702.1"/>
    </source>
</evidence>
<name>A0A1I0TFF5_9GAMM</name>
<dbReference type="SUPFAM" id="SSF158855">
    <property type="entry name" value="Lipase chaperone-like"/>
    <property type="match status" value="1"/>
</dbReference>
<dbReference type="Proteomes" id="UP000515591">
    <property type="component" value="Chromosome"/>
</dbReference>
<keyword evidence="5 16" id="KW-1003">Cell membrane</keyword>
<evidence type="ECO:0000256" key="9">
    <source>
        <dbReference type="ARBA" id="ARBA00022989"/>
    </source>
</evidence>
<comment type="similarity">
    <text evidence="3 16">Belongs to the lipase chaperone family.</text>
</comment>
<dbReference type="STRING" id="319939.SAMN05216263_104158"/>
<dbReference type="Pfam" id="PF03280">
    <property type="entry name" value="Lipase_chap"/>
    <property type="match status" value="1"/>
</dbReference>
<evidence type="ECO:0000313" key="18">
    <source>
        <dbReference type="Proteomes" id="UP000515591"/>
    </source>
</evidence>
<keyword evidence="11 16" id="KW-0472">Membrane</keyword>
<comment type="subcellular location">
    <subcellularLocation>
        <location evidence="2">Cell inner membrane</location>
        <topology evidence="2">Single-pass membrane protein</topology>
        <orientation evidence="2">Periplasmic side</orientation>
    </subcellularLocation>
</comment>
<sequence>MGGASGLRPSSEVTVKKRLLSIPLLFAGGLAVFLHQGAEQAEPGTGSPLPTITPQAAEPIESPEPALTGPPPLPTAIAPLPPSFAGTEVDGRLRVDAAGNLVIEEDIRLLFDYFLAAMGEEPLATTVQRLRDYVASQLQEPARQQALALLEQYLDYKRQLIELERDLPQQTDLAALRQREDAVAALRARIFSPEAHQAFFAREEAYNRFTLERLAIRHDASLDDDAKAAAVDRLRQALPEELHDALLPQLQVELRTATSRLQAEGASPAEIRRLRQQLVGAEATQRLEELDGRRQGWNRRIAAFQEEKLRIEANAGLSEADRRQAIQRLAEERFDERERLRLNAALELASRRAEQAAP</sequence>
<keyword evidence="6 16" id="KW-0997">Cell inner membrane</keyword>
<keyword evidence="9 16" id="KW-1133">Transmembrane helix</keyword>
<evidence type="ECO:0000256" key="4">
    <source>
        <dbReference type="ARBA" id="ARBA00019692"/>
    </source>
</evidence>
<keyword evidence="12 16" id="KW-0143">Chaperone</keyword>
<evidence type="ECO:0000256" key="2">
    <source>
        <dbReference type="ARBA" id="ARBA00004383"/>
    </source>
</evidence>
<comment type="function">
    <text evidence="1 16">May be involved in the folding of the extracellular lipase during its passage through the periplasm.</text>
</comment>
<evidence type="ECO:0000256" key="6">
    <source>
        <dbReference type="ARBA" id="ARBA00022519"/>
    </source>
</evidence>
<evidence type="ECO:0000256" key="15">
    <source>
        <dbReference type="ARBA" id="ARBA00033028"/>
    </source>
</evidence>
<evidence type="ECO:0000256" key="16">
    <source>
        <dbReference type="HAMAP-Rule" id="MF_00790"/>
    </source>
</evidence>
<dbReference type="GO" id="GO:0016042">
    <property type="term" value="P:lipid catabolic process"/>
    <property type="evidence" value="ECO:0007669"/>
    <property type="project" value="UniProtKB-UniRule"/>
</dbReference>
<dbReference type="AlphaFoldDB" id="A0A1I0TFF5"/>
<dbReference type="GO" id="GO:0005886">
    <property type="term" value="C:plasma membrane"/>
    <property type="evidence" value="ECO:0007669"/>
    <property type="project" value="UniProtKB-SubCell"/>
</dbReference>
<dbReference type="GO" id="GO:0051082">
    <property type="term" value="F:unfolded protein binding"/>
    <property type="evidence" value="ECO:0007669"/>
    <property type="project" value="UniProtKB-UniRule"/>
</dbReference>
<keyword evidence="10 16" id="KW-0443">Lipid metabolism</keyword>
<accession>A0A1I0TFF5</accession>
<gene>
    <name evidence="16 17" type="primary">lifO</name>
    <name evidence="17" type="ORF">WP8S17C03_37510</name>
</gene>
<keyword evidence="8 16" id="KW-0442">Lipid degradation</keyword>
<evidence type="ECO:0000256" key="1">
    <source>
        <dbReference type="ARBA" id="ARBA00003280"/>
    </source>
</evidence>
<evidence type="ECO:0000256" key="12">
    <source>
        <dbReference type="ARBA" id="ARBA00023186"/>
    </source>
</evidence>
<dbReference type="HAMAP" id="MF_00790">
    <property type="entry name" value="Lipase_chap"/>
    <property type="match status" value="1"/>
</dbReference>
<evidence type="ECO:0000256" key="10">
    <source>
        <dbReference type="ARBA" id="ARBA00023098"/>
    </source>
</evidence>
<organism evidence="17 18">
    <name type="scientific">Metapseudomonas otitidis</name>
    <dbReference type="NCBI Taxonomy" id="319939"/>
    <lineage>
        <taxon>Bacteria</taxon>
        <taxon>Pseudomonadati</taxon>
        <taxon>Pseudomonadota</taxon>
        <taxon>Gammaproteobacteria</taxon>
        <taxon>Pseudomonadales</taxon>
        <taxon>Pseudomonadaceae</taxon>
        <taxon>Metapseudomonas</taxon>
    </lineage>
</organism>
<evidence type="ECO:0000256" key="8">
    <source>
        <dbReference type="ARBA" id="ARBA00022963"/>
    </source>
</evidence>
<protein>
    <recommendedName>
        <fullName evidence="4 16">Lipase chaperone</fullName>
    </recommendedName>
    <alternativeName>
        <fullName evidence="16">Lipase activator protein</fullName>
    </alternativeName>
    <alternativeName>
        <fullName evidence="15 16">lipase Foldase</fullName>
    </alternativeName>
    <alternativeName>
        <fullName evidence="13 16">lipase helper protein</fullName>
    </alternativeName>
    <alternativeName>
        <fullName evidence="14 16">lipase modulator</fullName>
    </alternativeName>
</protein>
<evidence type="ECO:0000256" key="3">
    <source>
        <dbReference type="ARBA" id="ARBA00010358"/>
    </source>
</evidence>
<evidence type="ECO:0000256" key="14">
    <source>
        <dbReference type="ARBA" id="ARBA00031542"/>
    </source>
</evidence>
<dbReference type="GO" id="GO:0006457">
    <property type="term" value="P:protein folding"/>
    <property type="evidence" value="ECO:0007669"/>
    <property type="project" value="UniProtKB-UniRule"/>
</dbReference>
<evidence type="ECO:0000256" key="11">
    <source>
        <dbReference type="ARBA" id="ARBA00023136"/>
    </source>
</evidence>
<evidence type="ECO:0000256" key="5">
    <source>
        <dbReference type="ARBA" id="ARBA00022475"/>
    </source>
</evidence>
<dbReference type="InterPro" id="IPR004961">
    <property type="entry name" value="Lipase_chaperone"/>
</dbReference>
<dbReference type="NCBIfam" id="NF002334">
    <property type="entry name" value="PRK01294.1-2"/>
    <property type="match status" value="1"/>
</dbReference>
<reference evidence="17 18" key="1">
    <citation type="submission" date="2019-12" db="EMBL/GenBank/DDBJ databases">
        <title>complete genome sequences of Pseudomonas otitidis str. WP8-S17-CRE-03 isolated from wastewater treatment plant effluent.</title>
        <authorList>
            <person name="Sekizuka T."/>
            <person name="Itokawa K."/>
            <person name="Yatsu K."/>
            <person name="Inamine Y."/>
            <person name="Kuroda M."/>
        </authorList>
    </citation>
    <scope>NUCLEOTIDE SEQUENCE [LARGE SCALE GENOMIC DNA]</scope>
    <source>
        <strain evidence="17 18">WP8-S17-CRE-03</strain>
    </source>
</reference>
<dbReference type="EMBL" id="AP022213">
    <property type="protein sequence ID" value="BBT17702.1"/>
    <property type="molecule type" value="Genomic_DNA"/>
</dbReference>
<proteinExistence type="inferred from homology"/>
<evidence type="ECO:0000256" key="13">
    <source>
        <dbReference type="ARBA" id="ARBA00030948"/>
    </source>
</evidence>
<keyword evidence="7 16" id="KW-0812">Transmembrane</keyword>